<feature type="compositionally biased region" description="Low complexity" evidence="5">
    <location>
        <begin position="340"/>
        <end position="351"/>
    </location>
</feature>
<protein>
    <submittedName>
        <fullName evidence="7">Oligopeptide transport system ATP-binding protein</fullName>
    </submittedName>
</protein>
<evidence type="ECO:0000256" key="3">
    <source>
        <dbReference type="ARBA" id="ARBA00022741"/>
    </source>
</evidence>
<accession>A0A543J1N9</accession>
<dbReference type="InterPro" id="IPR003593">
    <property type="entry name" value="AAA+_ATPase"/>
</dbReference>
<dbReference type="GO" id="GO:0016887">
    <property type="term" value="F:ATP hydrolysis activity"/>
    <property type="evidence" value="ECO:0007669"/>
    <property type="project" value="InterPro"/>
</dbReference>
<feature type="region of interest" description="Disordered" evidence="5">
    <location>
        <begin position="340"/>
        <end position="377"/>
    </location>
</feature>
<dbReference type="InterPro" id="IPR013563">
    <property type="entry name" value="Oligopep_ABC_C"/>
</dbReference>
<dbReference type="PROSITE" id="PS00211">
    <property type="entry name" value="ABC_TRANSPORTER_1"/>
    <property type="match status" value="1"/>
</dbReference>
<comment type="caution">
    <text evidence="7">The sequence shown here is derived from an EMBL/GenBank/DDBJ whole genome shotgun (WGS) entry which is preliminary data.</text>
</comment>
<feature type="compositionally biased region" description="Low complexity" evidence="5">
    <location>
        <begin position="359"/>
        <end position="377"/>
    </location>
</feature>
<dbReference type="EMBL" id="VFPQ01000001">
    <property type="protein sequence ID" value="TQM76732.1"/>
    <property type="molecule type" value="Genomic_DNA"/>
</dbReference>
<dbReference type="PROSITE" id="PS50893">
    <property type="entry name" value="ABC_TRANSPORTER_2"/>
    <property type="match status" value="1"/>
</dbReference>
<evidence type="ECO:0000313" key="7">
    <source>
        <dbReference type="EMBL" id="TQM76732.1"/>
    </source>
</evidence>
<evidence type="ECO:0000256" key="5">
    <source>
        <dbReference type="SAM" id="MobiDB-lite"/>
    </source>
</evidence>
<evidence type="ECO:0000256" key="2">
    <source>
        <dbReference type="ARBA" id="ARBA00022448"/>
    </source>
</evidence>
<name>A0A543J1N9_9ACTN</name>
<keyword evidence="8" id="KW-1185">Reference proteome</keyword>
<feature type="domain" description="ABC transporter" evidence="6">
    <location>
        <begin position="15"/>
        <end position="265"/>
    </location>
</feature>
<evidence type="ECO:0000313" key="8">
    <source>
        <dbReference type="Proteomes" id="UP000319213"/>
    </source>
</evidence>
<evidence type="ECO:0000256" key="1">
    <source>
        <dbReference type="ARBA" id="ARBA00005417"/>
    </source>
</evidence>
<dbReference type="Pfam" id="PF08352">
    <property type="entry name" value="oligo_HPY"/>
    <property type="match status" value="1"/>
</dbReference>
<dbReference type="Proteomes" id="UP000319213">
    <property type="component" value="Unassembled WGS sequence"/>
</dbReference>
<proteinExistence type="inferred from homology"/>
<feature type="region of interest" description="Disordered" evidence="5">
    <location>
        <begin position="271"/>
        <end position="299"/>
    </location>
</feature>
<dbReference type="Gene3D" id="3.40.50.300">
    <property type="entry name" value="P-loop containing nucleotide triphosphate hydrolases"/>
    <property type="match status" value="1"/>
</dbReference>
<keyword evidence="3" id="KW-0547">Nucleotide-binding</keyword>
<dbReference type="NCBIfam" id="TIGR01727">
    <property type="entry name" value="oligo_HPY"/>
    <property type="match status" value="1"/>
</dbReference>
<organism evidence="7 8">
    <name type="scientific">Thermopolyspora flexuosa</name>
    <dbReference type="NCBI Taxonomy" id="103836"/>
    <lineage>
        <taxon>Bacteria</taxon>
        <taxon>Bacillati</taxon>
        <taxon>Actinomycetota</taxon>
        <taxon>Actinomycetes</taxon>
        <taxon>Streptosporangiales</taxon>
        <taxon>Streptosporangiaceae</taxon>
        <taxon>Thermopolyspora</taxon>
    </lineage>
</organism>
<dbReference type="SUPFAM" id="SSF52540">
    <property type="entry name" value="P-loop containing nucleoside triphosphate hydrolases"/>
    <property type="match status" value="1"/>
</dbReference>
<dbReference type="InterPro" id="IPR027417">
    <property type="entry name" value="P-loop_NTPase"/>
</dbReference>
<dbReference type="Pfam" id="PF00005">
    <property type="entry name" value="ABC_tran"/>
    <property type="match status" value="1"/>
</dbReference>
<dbReference type="PANTHER" id="PTHR43776">
    <property type="entry name" value="TRANSPORT ATP-BINDING PROTEIN"/>
    <property type="match status" value="1"/>
</dbReference>
<keyword evidence="4 7" id="KW-0067">ATP-binding</keyword>
<reference evidence="7 8" key="1">
    <citation type="submission" date="2019-06" db="EMBL/GenBank/DDBJ databases">
        <title>Sequencing the genomes of 1000 actinobacteria strains.</title>
        <authorList>
            <person name="Klenk H.-P."/>
        </authorList>
    </citation>
    <scope>NUCLEOTIDE SEQUENCE [LARGE SCALE GENOMIC DNA]</scope>
    <source>
        <strain evidence="7 8">DSM 43186</strain>
    </source>
</reference>
<dbReference type="GO" id="GO:0055085">
    <property type="term" value="P:transmembrane transport"/>
    <property type="evidence" value="ECO:0007669"/>
    <property type="project" value="UniProtKB-ARBA"/>
</dbReference>
<dbReference type="SMART" id="SM00382">
    <property type="entry name" value="AAA"/>
    <property type="match status" value="1"/>
</dbReference>
<evidence type="ECO:0000256" key="4">
    <source>
        <dbReference type="ARBA" id="ARBA00022840"/>
    </source>
</evidence>
<dbReference type="FunFam" id="3.40.50.300:FF:000016">
    <property type="entry name" value="Oligopeptide ABC transporter ATP-binding component"/>
    <property type="match status" value="1"/>
</dbReference>
<dbReference type="InterPro" id="IPR003439">
    <property type="entry name" value="ABC_transporter-like_ATP-bd"/>
</dbReference>
<keyword evidence="2" id="KW-0813">Transport</keyword>
<comment type="similarity">
    <text evidence="1">Belongs to the ABC transporter superfamily.</text>
</comment>
<dbReference type="InterPro" id="IPR050319">
    <property type="entry name" value="ABC_transp_ATP-bind"/>
</dbReference>
<gene>
    <name evidence="7" type="ORF">FHX40_3478</name>
</gene>
<dbReference type="CDD" id="cd03257">
    <property type="entry name" value="ABC_NikE_OppD_transporters"/>
    <property type="match status" value="1"/>
</dbReference>
<sequence length="377" mass="40490">MTMTMARERDAEKLLEVRNIVQEFAVRGPGGVKGAKVHAVSDVSFDMWRGETLGVVGETGSGKSTLARSIIQAPRPKSGEVRFLGTDLMKLGRRALTEARRQMQMVYQDPYGSLDPRWTVLELVEEPLLGYKVGTKAQRRERACELLDLVGMDPGVFGRRRPHELSGGQCQRVAIARAIALNPALIVCDEAVASLDVLIQAQVLNLFERLRTELGLSYLFISHDLALVKQVSDRVAVMHLGQLVEVGPSEELYRRPLHPYTSALLNSIPGLDPATGKVRRPTAPKGEPPSPINPPSGCRFRTRCPLAQERCAQEVPRLRELFPGHQVACHFPLATPDGASANGTASTASSGGSSGGSNGTASASGNGAATAGDAVRS</sequence>
<dbReference type="GO" id="GO:0005524">
    <property type="term" value="F:ATP binding"/>
    <property type="evidence" value="ECO:0007669"/>
    <property type="project" value="UniProtKB-KW"/>
</dbReference>
<evidence type="ECO:0000259" key="6">
    <source>
        <dbReference type="PROSITE" id="PS50893"/>
    </source>
</evidence>
<dbReference type="GO" id="GO:0015833">
    <property type="term" value="P:peptide transport"/>
    <property type="evidence" value="ECO:0007669"/>
    <property type="project" value="InterPro"/>
</dbReference>
<dbReference type="RefSeq" id="WP_189136244.1">
    <property type="nucleotide sequence ID" value="NZ_BMPV01000005.1"/>
</dbReference>
<dbReference type="PANTHER" id="PTHR43776:SF7">
    <property type="entry name" value="D,D-DIPEPTIDE TRANSPORT ATP-BINDING PROTEIN DDPF-RELATED"/>
    <property type="match status" value="1"/>
</dbReference>
<dbReference type="AlphaFoldDB" id="A0A543J1N9"/>
<dbReference type="InterPro" id="IPR017871">
    <property type="entry name" value="ABC_transporter-like_CS"/>
</dbReference>